<sequence length="137" mass="15671">MQDQIQLILRREELSSSQFADKIGVQRSSVSHVLSGRNKPGFDFIQKILQAFPGIDADWLITGLGEMYRKRRVPGELFDGPFSETSPAKDEKNLSANIETPGLKERPAEGLKPLAREVERVIVFYTDKTFREYRNEQ</sequence>
<dbReference type="InterPro" id="IPR001387">
    <property type="entry name" value="Cro/C1-type_HTH"/>
</dbReference>
<dbReference type="SMART" id="SM00530">
    <property type="entry name" value="HTH_XRE"/>
    <property type="match status" value="1"/>
</dbReference>
<evidence type="ECO:0000313" key="2">
    <source>
        <dbReference type="EMBL" id="KKL48329.1"/>
    </source>
</evidence>
<dbReference type="SUPFAM" id="SSF47413">
    <property type="entry name" value="lambda repressor-like DNA-binding domains"/>
    <property type="match status" value="1"/>
</dbReference>
<dbReference type="CDD" id="cd00093">
    <property type="entry name" value="HTH_XRE"/>
    <property type="match status" value="1"/>
</dbReference>
<name>A0A0F9CGW1_9ZZZZ</name>
<comment type="caution">
    <text evidence="2">The sequence shown here is derived from an EMBL/GenBank/DDBJ whole genome shotgun (WGS) entry which is preliminary data.</text>
</comment>
<reference evidence="2" key="1">
    <citation type="journal article" date="2015" name="Nature">
        <title>Complex archaea that bridge the gap between prokaryotes and eukaryotes.</title>
        <authorList>
            <person name="Spang A."/>
            <person name="Saw J.H."/>
            <person name="Jorgensen S.L."/>
            <person name="Zaremba-Niedzwiedzka K."/>
            <person name="Martijn J."/>
            <person name="Lind A.E."/>
            <person name="van Eijk R."/>
            <person name="Schleper C."/>
            <person name="Guy L."/>
            <person name="Ettema T.J."/>
        </authorList>
    </citation>
    <scope>NUCLEOTIDE SEQUENCE</scope>
</reference>
<accession>A0A0F9CGW1</accession>
<dbReference type="Gene3D" id="1.10.260.40">
    <property type="entry name" value="lambda repressor-like DNA-binding domains"/>
    <property type="match status" value="1"/>
</dbReference>
<dbReference type="AlphaFoldDB" id="A0A0F9CGW1"/>
<gene>
    <name evidence="2" type="ORF">LCGC14_2326600</name>
</gene>
<evidence type="ECO:0000259" key="1">
    <source>
        <dbReference type="PROSITE" id="PS50943"/>
    </source>
</evidence>
<organism evidence="2">
    <name type="scientific">marine sediment metagenome</name>
    <dbReference type="NCBI Taxonomy" id="412755"/>
    <lineage>
        <taxon>unclassified sequences</taxon>
        <taxon>metagenomes</taxon>
        <taxon>ecological metagenomes</taxon>
    </lineage>
</organism>
<dbReference type="EMBL" id="LAZR01033353">
    <property type="protein sequence ID" value="KKL48329.1"/>
    <property type="molecule type" value="Genomic_DNA"/>
</dbReference>
<dbReference type="PROSITE" id="PS50943">
    <property type="entry name" value="HTH_CROC1"/>
    <property type="match status" value="1"/>
</dbReference>
<feature type="domain" description="HTH cro/C1-type" evidence="1">
    <location>
        <begin position="5"/>
        <end position="60"/>
    </location>
</feature>
<proteinExistence type="predicted"/>
<dbReference type="InterPro" id="IPR010982">
    <property type="entry name" value="Lambda_DNA-bd_dom_sf"/>
</dbReference>
<dbReference type="GO" id="GO:0003677">
    <property type="term" value="F:DNA binding"/>
    <property type="evidence" value="ECO:0007669"/>
    <property type="project" value="InterPro"/>
</dbReference>
<protein>
    <recommendedName>
        <fullName evidence="1">HTH cro/C1-type domain-containing protein</fullName>
    </recommendedName>
</protein>
<dbReference type="Pfam" id="PF01381">
    <property type="entry name" value="HTH_3"/>
    <property type="match status" value="1"/>
</dbReference>